<accession>A0A292Q934</accession>
<keyword evidence="2" id="KW-1185">Reference proteome</keyword>
<evidence type="ECO:0000313" key="1">
    <source>
        <dbReference type="EMBL" id="CUS15253.1"/>
    </source>
</evidence>
<reference evidence="1" key="1">
    <citation type="submission" date="2015-10" db="EMBL/GenBank/DDBJ databases">
        <authorList>
            <person name="Regsiter A."/>
            <person name="william w."/>
        </authorList>
    </citation>
    <scope>NUCLEOTIDE SEQUENCE</scope>
    <source>
        <strain evidence="1">Montdore</strain>
    </source>
</reference>
<feature type="non-terminal residue" evidence="1">
    <location>
        <position position="1"/>
    </location>
</feature>
<gene>
    <name evidence="1" type="ORF">GSTUAT00000510001</name>
</gene>
<sequence length="32" mass="3867">EWDLNPRSVSRTRIRVKLTLTWRHNQLGHLAI</sequence>
<dbReference type="AlphaFoldDB" id="A0A292Q934"/>
<dbReference type="Proteomes" id="UP001412239">
    <property type="component" value="Unassembled WGS sequence"/>
</dbReference>
<protein>
    <submittedName>
        <fullName evidence="1">Uncharacterized protein</fullName>
    </submittedName>
</protein>
<feature type="non-terminal residue" evidence="1">
    <location>
        <position position="32"/>
    </location>
</feature>
<dbReference type="EMBL" id="LN890948">
    <property type="protein sequence ID" value="CUS15253.1"/>
    <property type="molecule type" value="Genomic_DNA"/>
</dbReference>
<evidence type="ECO:0000313" key="2">
    <source>
        <dbReference type="Proteomes" id="UP001412239"/>
    </source>
</evidence>
<organism evidence="1 2">
    <name type="scientific">Tuber aestivum</name>
    <name type="common">summer truffle</name>
    <dbReference type="NCBI Taxonomy" id="59557"/>
    <lineage>
        <taxon>Eukaryota</taxon>
        <taxon>Fungi</taxon>
        <taxon>Dikarya</taxon>
        <taxon>Ascomycota</taxon>
        <taxon>Pezizomycotina</taxon>
        <taxon>Pezizomycetes</taxon>
        <taxon>Pezizales</taxon>
        <taxon>Tuberaceae</taxon>
        <taxon>Tuber</taxon>
    </lineage>
</organism>
<proteinExistence type="predicted"/>
<name>A0A292Q934_9PEZI</name>